<reference evidence="6" key="1">
    <citation type="submission" date="2017-03" db="EMBL/GenBank/DDBJ databases">
        <authorList>
            <person name="Rodrigo-Torres L."/>
            <person name="Arahal R.D."/>
            <person name="Lucena T."/>
        </authorList>
    </citation>
    <scope>NUCLEOTIDE SEQUENCE [LARGE SCALE GENOMIC DNA]</scope>
    <source>
        <strain evidence="6">CECT 8411</strain>
    </source>
</reference>
<protein>
    <submittedName>
        <fullName evidence="5">Polysaccharide biosynthesis/export protein</fullName>
    </submittedName>
</protein>
<evidence type="ECO:0000313" key="6">
    <source>
        <dbReference type="Proteomes" id="UP000193778"/>
    </source>
</evidence>
<dbReference type="Gene3D" id="3.10.560.10">
    <property type="entry name" value="Outer membrane lipoprotein wza domain like"/>
    <property type="match status" value="1"/>
</dbReference>
<feature type="domain" description="Polysaccharide export protein N-terminal" evidence="3">
    <location>
        <begin position="59"/>
        <end position="133"/>
    </location>
</feature>
<dbReference type="InterPro" id="IPR003715">
    <property type="entry name" value="Poly_export_N"/>
</dbReference>
<keyword evidence="6" id="KW-1185">Reference proteome</keyword>
<dbReference type="PANTHER" id="PTHR33619:SF3">
    <property type="entry name" value="POLYSACCHARIDE EXPORT PROTEIN GFCE-RELATED"/>
    <property type="match status" value="1"/>
</dbReference>
<keyword evidence="2" id="KW-0472">Membrane</keyword>
<dbReference type="Pfam" id="PF02563">
    <property type="entry name" value="Poly_export"/>
    <property type="match status" value="1"/>
</dbReference>
<keyword evidence="1" id="KW-0732">Signal</keyword>
<organism evidence="5 6">
    <name type="scientific">Ruegeria meonggei</name>
    <dbReference type="NCBI Taxonomy" id="1446476"/>
    <lineage>
        <taxon>Bacteria</taxon>
        <taxon>Pseudomonadati</taxon>
        <taxon>Pseudomonadota</taxon>
        <taxon>Alphaproteobacteria</taxon>
        <taxon>Rhodobacterales</taxon>
        <taxon>Roseobacteraceae</taxon>
        <taxon>Ruegeria</taxon>
    </lineage>
</organism>
<name>A0A1X7ACX7_9RHOB</name>
<evidence type="ECO:0000259" key="3">
    <source>
        <dbReference type="Pfam" id="PF02563"/>
    </source>
</evidence>
<evidence type="ECO:0000256" key="2">
    <source>
        <dbReference type="SAM" id="Phobius"/>
    </source>
</evidence>
<dbReference type="GO" id="GO:0015159">
    <property type="term" value="F:polysaccharide transmembrane transporter activity"/>
    <property type="evidence" value="ECO:0007669"/>
    <property type="project" value="InterPro"/>
</dbReference>
<dbReference type="Pfam" id="PF10531">
    <property type="entry name" value="SLBB"/>
    <property type="match status" value="1"/>
</dbReference>
<feature type="transmembrane region" description="Helical" evidence="2">
    <location>
        <begin position="40"/>
        <end position="59"/>
    </location>
</feature>
<sequence length="238" mass="25217">MRNFRCKSAAGRRNQKNDGLFCIIEGNINKVKDELDMHTVIKSFLIFVAAVVAATSAFAQSSYRIQPGDALQVEVLEDASLNRTVLVLPDGSFSFPLVGSVQASGRTTNTVQSALSSSLASNFNTPPTVFVSIASLSQGAGAASSSQQAMDVFVMGEVVTPGKIATAPGTTILQILAEAGGFTRFAAQKRVELRRTDKKSGTVNKFLYNYKGTGSGINGSTVLKSGDVIVVPARRLFE</sequence>
<evidence type="ECO:0000256" key="1">
    <source>
        <dbReference type="ARBA" id="ARBA00022729"/>
    </source>
</evidence>
<evidence type="ECO:0000313" key="5">
    <source>
        <dbReference type="EMBL" id="SLN76027.1"/>
    </source>
</evidence>
<keyword evidence="2" id="KW-1133">Transmembrane helix</keyword>
<keyword evidence="2" id="KW-0812">Transmembrane</keyword>
<proteinExistence type="predicted"/>
<dbReference type="InterPro" id="IPR049712">
    <property type="entry name" value="Poly_export"/>
</dbReference>
<dbReference type="Gene3D" id="3.30.1950.10">
    <property type="entry name" value="wza like domain"/>
    <property type="match status" value="1"/>
</dbReference>
<dbReference type="EMBL" id="FWFP01000017">
    <property type="protein sequence ID" value="SLN76027.1"/>
    <property type="molecule type" value="Genomic_DNA"/>
</dbReference>
<dbReference type="AlphaFoldDB" id="A0A1X7ACX7"/>
<dbReference type="PANTHER" id="PTHR33619">
    <property type="entry name" value="POLYSACCHARIDE EXPORT PROTEIN GFCE-RELATED"/>
    <property type="match status" value="1"/>
</dbReference>
<dbReference type="InterPro" id="IPR019554">
    <property type="entry name" value="Soluble_ligand-bd"/>
</dbReference>
<evidence type="ECO:0000259" key="4">
    <source>
        <dbReference type="Pfam" id="PF10531"/>
    </source>
</evidence>
<gene>
    <name evidence="5" type="ORF">RUM8411_04321</name>
</gene>
<feature type="domain" description="Soluble ligand binding" evidence="4">
    <location>
        <begin position="152"/>
        <end position="203"/>
    </location>
</feature>
<dbReference type="Proteomes" id="UP000193778">
    <property type="component" value="Unassembled WGS sequence"/>
</dbReference>
<accession>A0A1X7ACX7</accession>